<dbReference type="OrthoDB" id="3211973at2"/>
<keyword evidence="1" id="KW-0812">Transmembrane</keyword>
<evidence type="ECO:0000256" key="1">
    <source>
        <dbReference type="SAM" id="Phobius"/>
    </source>
</evidence>
<keyword evidence="1" id="KW-1133">Transmembrane helix</keyword>
<sequence length="181" mass="19219">MSETDDASAGTDHPHGIRQTGAHHARRLLSAYSGEHGVYGIVLVTALIAGEIDADTDDDVIVFVLGTVAVFWLAHIYAAVVASRAKRPAPPLRTAIRDGVRHSSGMALAMLIPVALLMTAGLGVDEWVAYFAALFSGILMLGAIGYLNARRNGSRWPWRIAGVLTTMLLGIVIILLSIAAH</sequence>
<name>A0A5C8I3T2_9MICO</name>
<feature type="transmembrane region" description="Helical" evidence="1">
    <location>
        <begin position="36"/>
        <end position="54"/>
    </location>
</feature>
<evidence type="ECO:0008006" key="4">
    <source>
        <dbReference type="Google" id="ProtNLM"/>
    </source>
</evidence>
<accession>A0A5C8I3T2</accession>
<evidence type="ECO:0000313" key="3">
    <source>
        <dbReference type="Proteomes" id="UP000321034"/>
    </source>
</evidence>
<keyword evidence="1" id="KW-0472">Membrane</keyword>
<comment type="caution">
    <text evidence="2">The sequence shown here is derived from an EMBL/GenBank/DDBJ whole genome shotgun (WGS) entry which is preliminary data.</text>
</comment>
<feature type="transmembrane region" description="Helical" evidence="1">
    <location>
        <begin position="128"/>
        <end position="148"/>
    </location>
</feature>
<proteinExistence type="predicted"/>
<evidence type="ECO:0000313" key="2">
    <source>
        <dbReference type="EMBL" id="TXK12989.1"/>
    </source>
</evidence>
<dbReference type="Proteomes" id="UP000321034">
    <property type="component" value="Unassembled WGS sequence"/>
</dbReference>
<dbReference type="RefSeq" id="WP_147893679.1">
    <property type="nucleotide sequence ID" value="NZ_BAAANR010000001.1"/>
</dbReference>
<organism evidence="2 3">
    <name type="scientific">Microbacterium hatanonis</name>
    <dbReference type="NCBI Taxonomy" id="404366"/>
    <lineage>
        <taxon>Bacteria</taxon>
        <taxon>Bacillati</taxon>
        <taxon>Actinomycetota</taxon>
        <taxon>Actinomycetes</taxon>
        <taxon>Micrococcales</taxon>
        <taxon>Microbacteriaceae</taxon>
        <taxon>Microbacterium</taxon>
    </lineage>
</organism>
<keyword evidence="3" id="KW-1185">Reference proteome</keyword>
<protein>
    <recommendedName>
        <fullName evidence="4">Integral membrane protein</fullName>
    </recommendedName>
</protein>
<reference evidence="2 3" key="1">
    <citation type="submission" date="2019-08" db="EMBL/GenBank/DDBJ databases">
        <authorList>
            <person name="Dong K."/>
        </authorList>
    </citation>
    <scope>NUCLEOTIDE SEQUENCE [LARGE SCALE GENOMIC DNA]</scope>
    <source>
        <strain evidence="2 3">JCM14558</strain>
    </source>
</reference>
<feature type="transmembrane region" description="Helical" evidence="1">
    <location>
        <begin position="160"/>
        <end position="180"/>
    </location>
</feature>
<dbReference type="AlphaFoldDB" id="A0A5C8I3T2"/>
<feature type="transmembrane region" description="Helical" evidence="1">
    <location>
        <begin position="103"/>
        <end position="122"/>
    </location>
</feature>
<feature type="transmembrane region" description="Helical" evidence="1">
    <location>
        <begin position="60"/>
        <end position="82"/>
    </location>
</feature>
<gene>
    <name evidence="2" type="ORF">FVP77_05975</name>
</gene>
<dbReference type="EMBL" id="VRSV01000001">
    <property type="protein sequence ID" value="TXK12989.1"/>
    <property type="molecule type" value="Genomic_DNA"/>
</dbReference>